<dbReference type="GO" id="GO:0016020">
    <property type="term" value="C:membrane"/>
    <property type="evidence" value="ECO:0007669"/>
    <property type="project" value="UniProtKB-SubCell"/>
</dbReference>
<dbReference type="GO" id="GO:0008324">
    <property type="term" value="F:monoatomic cation transmembrane transporter activity"/>
    <property type="evidence" value="ECO:0007669"/>
    <property type="project" value="InterPro"/>
</dbReference>
<evidence type="ECO:0000256" key="4">
    <source>
        <dbReference type="ARBA" id="ARBA00022692"/>
    </source>
</evidence>
<evidence type="ECO:0000256" key="2">
    <source>
        <dbReference type="ARBA" id="ARBA00009749"/>
    </source>
</evidence>
<feature type="transmembrane region" description="Helical" evidence="8">
    <location>
        <begin position="173"/>
        <end position="196"/>
    </location>
</feature>
<protein>
    <recommendedName>
        <fullName evidence="9">SLC41A/MgtE integral membrane domain-containing protein</fullName>
    </recommendedName>
</protein>
<dbReference type="InterPro" id="IPR006667">
    <property type="entry name" value="SLC41_membr_dom"/>
</dbReference>
<evidence type="ECO:0000256" key="7">
    <source>
        <dbReference type="ARBA" id="ARBA00023136"/>
    </source>
</evidence>
<keyword evidence="3" id="KW-0813">Transport</keyword>
<keyword evidence="7 8" id="KW-0472">Membrane</keyword>
<dbReference type="AlphaFoldDB" id="A0A1F5X2X8"/>
<gene>
    <name evidence="10" type="ORF">A3B18_02855</name>
</gene>
<dbReference type="Pfam" id="PF01769">
    <property type="entry name" value="MgtE"/>
    <property type="match status" value="1"/>
</dbReference>
<feature type="domain" description="SLC41A/MgtE integral membrane" evidence="9">
    <location>
        <begin position="71"/>
        <end position="191"/>
    </location>
</feature>
<organism evidence="10 11">
    <name type="scientific">Candidatus Giovannonibacteria bacterium RIFCSPLOWO2_01_FULL_46_13</name>
    <dbReference type="NCBI Taxonomy" id="1798352"/>
    <lineage>
        <taxon>Bacteria</taxon>
        <taxon>Candidatus Giovannoniibacteriota</taxon>
    </lineage>
</organism>
<name>A0A1F5X2X8_9BACT</name>
<comment type="subcellular location">
    <subcellularLocation>
        <location evidence="1">Membrane</location>
        <topology evidence="1">Multi-pass membrane protein</topology>
    </subcellularLocation>
</comment>
<evidence type="ECO:0000256" key="6">
    <source>
        <dbReference type="ARBA" id="ARBA00022989"/>
    </source>
</evidence>
<dbReference type="Gene3D" id="1.10.357.20">
    <property type="entry name" value="SLC41 divalent cation transporters, integral membrane domain"/>
    <property type="match status" value="1"/>
</dbReference>
<reference evidence="10 11" key="1">
    <citation type="journal article" date="2016" name="Nat. Commun.">
        <title>Thousands of microbial genomes shed light on interconnected biogeochemical processes in an aquifer system.</title>
        <authorList>
            <person name="Anantharaman K."/>
            <person name="Brown C.T."/>
            <person name="Hug L.A."/>
            <person name="Sharon I."/>
            <person name="Castelle C.J."/>
            <person name="Probst A.J."/>
            <person name="Thomas B.C."/>
            <person name="Singh A."/>
            <person name="Wilkins M.J."/>
            <person name="Karaoz U."/>
            <person name="Brodie E.L."/>
            <person name="Williams K.H."/>
            <person name="Hubbard S.S."/>
            <person name="Banfield J.F."/>
        </authorList>
    </citation>
    <scope>NUCLEOTIDE SEQUENCE [LARGE SCALE GENOMIC DNA]</scope>
</reference>
<evidence type="ECO:0000259" key="9">
    <source>
        <dbReference type="Pfam" id="PF01769"/>
    </source>
</evidence>
<evidence type="ECO:0000256" key="5">
    <source>
        <dbReference type="ARBA" id="ARBA00022842"/>
    </source>
</evidence>
<evidence type="ECO:0000256" key="3">
    <source>
        <dbReference type="ARBA" id="ARBA00022448"/>
    </source>
</evidence>
<comment type="similarity">
    <text evidence="2">Belongs to the SLC41A transporter family.</text>
</comment>
<accession>A0A1F5X2X8</accession>
<keyword evidence="5" id="KW-0460">Magnesium</keyword>
<keyword evidence="6 8" id="KW-1133">Transmembrane helix</keyword>
<dbReference type="PANTHER" id="PTHR41394:SF5">
    <property type="entry name" value="SLC41A_MGTE INTEGRAL MEMBRANE DOMAIN-CONTAINING PROTEIN"/>
    <property type="match status" value="1"/>
</dbReference>
<dbReference type="PANTHER" id="PTHR41394">
    <property type="entry name" value="MAGNESIUM TRANSPORTER MGTE"/>
    <property type="match status" value="1"/>
</dbReference>
<evidence type="ECO:0000256" key="8">
    <source>
        <dbReference type="SAM" id="Phobius"/>
    </source>
</evidence>
<sequence>MAEEGQVHHHKALGHLAKQPITDIVKFGIGRLVSLRLPWLLLGLVGGMIATLIVRFFETALEEKLALAFFIPVVVYMSDAVGTQTETLFIRALSIEKISLRKYLFKEIIIGFLLGLALSVLLYGYAIITFNDSEVAIIVGLSMLISSVFSVIIATFVPLILRRFGKDPAVGAGPFTTILQDILALVIYFVIAAIVIY</sequence>
<dbReference type="Proteomes" id="UP000178684">
    <property type="component" value="Unassembled WGS sequence"/>
</dbReference>
<proteinExistence type="inferred from homology"/>
<dbReference type="EMBL" id="MFIE01000023">
    <property type="protein sequence ID" value="OGF82258.1"/>
    <property type="molecule type" value="Genomic_DNA"/>
</dbReference>
<keyword evidence="4 8" id="KW-0812">Transmembrane</keyword>
<dbReference type="InterPro" id="IPR036739">
    <property type="entry name" value="SLC41_membr_dom_sf"/>
</dbReference>
<feature type="transmembrane region" description="Helical" evidence="8">
    <location>
        <begin position="108"/>
        <end position="130"/>
    </location>
</feature>
<evidence type="ECO:0000313" key="11">
    <source>
        <dbReference type="Proteomes" id="UP000178684"/>
    </source>
</evidence>
<feature type="transmembrane region" description="Helical" evidence="8">
    <location>
        <begin position="136"/>
        <end position="161"/>
    </location>
</feature>
<evidence type="ECO:0000256" key="1">
    <source>
        <dbReference type="ARBA" id="ARBA00004141"/>
    </source>
</evidence>
<evidence type="ECO:0000313" key="10">
    <source>
        <dbReference type="EMBL" id="OGF82258.1"/>
    </source>
</evidence>
<comment type="caution">
    <text evidence="10">The sequence shown here is derived from an EMBL/GenBank/DDBJ whole genome shotgun (WGS) entry which is preliminary data.</text>
</comment>
<feature type="transmembrane region" description="Helical" evidence="8">
    <location>
        <begin position="37"/>
        <end position="57"/>
    </location>
</feature>
<dbReference type="SUPFAM" id="SSF161093">
    <property type="entry name" value="MgtE membrane domain-like"/>
    <property type="match status" value="1"/>
</dbReference>